<dbReference type="InterPro" id="IPR018044">
    <property type="entry name" value="Peptidase_S11"/>
</dbReference>
<feature type="binding site" evidence="9">
    <location>
        <position position="217"/>
    </location>
    <ligand>
        <name>substrate</name>
    </ligand>
</feature>
<sequence>MLKRLLIVLVCTSLLATMIPTQVMAKPQVSARNAILIEQSTGRVLYEKAANDKHLIASITKIMTAILAVESGKLDDTVTVSRNAAYTEGSSIYLKEGDKMKLRDLVYGLMLRSGNDAAVAIAEYVGGSVGGFTYLMNDKAAWLGMNNSQFDNPHGLDSKTHYSTAYDMALLMRYAMKNDIFKEITGSTSYKAENRKYAWGNKNKLLTRYYDYSTGGKTGYTRAAGRTLVSTAEKDGMELIVVTLDAPDDWKDHMRLFEWGFDNYEMTKVQNKGMETFKIKGTDETESGFFNKDIVVPLTKDERDQLQIQTYFKKEQNNQTVNDVIGKKVFKLDNELVAEASIYRESEQENEEKNQTFVSDMLQIFQQLVGVGNPNG</sequence>
<keyword evidence="6" id="KW-0573">Peptidoglycan synthesis</keyword>
<dbReference type="InterPro" id="IPR001967">
    <property type="entry name" value="Peptidase_S11_N"/>
</dbReference>
<evidence type="ECO:0000256" key="8">
    <source>
        <dbReference type="PIRSR" id="PIRSR618044-1"/>
    </source>
</evidence>
<dbReference type="GO" id="GO:0009002">
    <property type="term" value="F:serine-type D-Ala-D-Ala carboxypeptidase activity"/>
    <property type="evidence" value="ECO:0007669"/>
    <property type="project" value="InterPro"/>
</dbReference>
<keyword evidence="14" id="KW-1185">Reference proteome</keyword>
<keyword evidence="13" id="KW-0645">Protease</keyword>
<dbReference type="SUPFAM" id="SSF69189">
    <property type="entry name" value="Penicillin-binding protein associated domain"/>
    <property type="match status" value="1"/>
</dbReference>
<keyword evidence="5" id="KW-0133">Cell shape</keyword>
<comment type="caution">
    <text evidence="13">The sequence shown here is derived from an EMBL/GenBank/DDBJ whole genome shotgun (WGS) entry which is preliminary data.</text>
</comment>
<evidence type="ECO:0000256" key="5">
    <source>
        <dbReference type="ARBA" id="ARBA00022960"/>
    </source>
</evidence>
<dbReference type="SUPFAM" id="SSF56601">
    <property type="entry name" value="beta-lactamase/transpeptidase-like"/>
    <property type="match status" value="1"/>
</dbReference>
<evidence type="ECO:0000256" key="10">
    <source>
        <dbReference type="RuleBase" id="RU004016"/>
    </source>
</evidence>
<feature type="domain" description="Peptidase S11 D-alanyl-D-alanine carboxypeptidase A N-terminal" evidence="12">
    <location>
        <begin position="24"/>
        <end position="247"/>
    </location>
</feature>
<dbReference type="PANTHER" id="PTHR21581">
    <property type="entry name" value="D-ALANYL-D-ALANINE CARBOXYPEPTIDASE"/>
    <property type="match status" value="1"/>
</dbReference>
<keyword evidence="13" id="KW-0121">Carboxypeptidase</keyword>
<evidence type="ECO:0000313" key="13">
    <source>
        <dbReference type="EMBL" id="MDC3415419.1"/>
    </source>
</evidence>
<dbReference type="PRINTS" id="PR00725">
    <property type="entry name" value="DADACBPTASE1"/>
</dbReference>
<dbReference type="InterPro" id="IPR012338">
    <property type="entry name" value="Beta-lactam/transpept-like"/>
</dbReference>
<dbReference type="EMBL" id="JAMQKC010000001">
    <property type="protein sequence ID" value="MDC3415419.1"/>
    <property type="molecule type" value="Genomic_DNA"/>
</dbReference>
<feature type="active site" description="Proton acceptor" evidence="8">
    <location>
        <position position="61"/>
    </location>
</feature>
<evidence type="ECO:0000256" key="2">
    <source>
        <dbReference type="ARBA" id="ARBA00007164"/>
    </source>
</evidence>
<dbReference type="GO" id="GO:0009252">
    <property type="term" value="P:peptidoglycan biosynthetic process"/>
    <property type="evidence" value="ECO:0007669"/>
    <property type="project" value="UniProtKB-KW"/>
</dbReference>
<name>A0A9X4ADM5_9BACI</name>
<evidence type="ECO:0000256" key="11">
    <source>
        <dbReference type="SAM" id="SignalP"/>
    </source>
</evidence>
<dbReference type="Pfam" id="PF00768">
    <property type="entry name" value="Peptidase_S11"/>
    <property type="match status" value="1"/>
</dbReference>
<dbReference type="GO" id="GO:0006508">
    <property type="term" value="P:proteolysis"/>
    <property type="evidence" value="ECO:0007669"/>
    <property type="project" value="InterPro"/>
</dbReference>
<evidence type="ECO:0000256" key="1">
    <source>
        <dbReference type="ARBA" id="ARBA00003217"/>
    </source>
</evidence>
<dbReference type="GO" id="GO:0008360">
    <property type="term" value="P:regulation of cell shape"/>
    <property type="evidence" value="ECO:0007669"/>
    <property type="project" value="UniProtKB-KW"/>
</dbReference>
<evidence type="ECO:0000256" key="6">
    <source>
        <dbReference type="ARBA" id="ARBA00022984"/>
    </source>
</evidence>
<accession>A0A9X4ADM5</accession>
<evidence type="ECO:0000259" key="12">
    <source>
        <dbReference type="Pfam" id="PF00768"/>
    </source>
</evidence>
<dbReference type="Gene3D" id="3.40.710.10">
    <property type="entry name" value="DD-peptidase/beta-lactamase superfamily"/>
    <property type="match status" value="1"/>
</dbReference>
<dbReference type="PANTHER" id="PTHR21581:SF33">
    <property type="entry name" value="D-ALANYL-D-ALANINE CARBOXYPEPTIDASE DACB"/>
    <property type="match status" value="1"/>
</dbReference>
<feature type="active site" description="Acyl-ester intermediate" evidence="8">
    <location>
        <position position="58"/>
    </location>
</feature>
<keyword evidence="7" id="KW-0961">Cell wall biogenesis/degradation</keyword>
<proteinExistence type="inferred from homology"/>
<evidence type="ECO:0000256" key="3">
    <source>
        <dbReference type="ARBA" id="ARBA00022729"/>
    </source>
</evidence>
<keyword evidence="3 11" id="KW-0732">Signal</keyword>
<organism evidence="13 14">
    <name type="scientific">Aquibacillus salsiterrae</name>
    <dbReference type="NCBI Taxonomy" id="2950439"/>
    <lineage>
        <taxon>Bacteria</taxon>
        <taxon>Bacillati</taxon>
        <taxon>Bacillota</taxon>
        <taxon>Bacilli</taxon>
        <taxon>Bacillales</taxon>
        <taxon>Bacillaceae</taxon>
        <taxon>Aquibacillus</taxon>
    </lineage>
</organism>
<dbReference type="Proteomes" id="UP001145069">
    <property type="component" value="Unassembled WGS sequence"/>
</dbReference>
<evidence type="ECO:0000256" key="4">
    <source>
        <dbReference type="ARBA" id="ARBA00022801"/>
    </source>
</evidence>
<reference evidence="13" key="1">
    <citation type="submission" date="2022-06" db="EMBL/GenBank/DDBJ databases">
        <title>Aquibacillus sp. a new bacterium isolated from soil saline samples.</title>
        <authorList>
            <person name="Galisteo C."/>
            <person name="De La Haba R."/>
            <person name="Sanchez-Porro C."/>
            <person name="Ventosa A."/>
        </authorList>
    </citation>
    <scope>NUCLEOTIDE SEQUENCE</scope>
    <source>
        <strain evidence="13">3ASR75-54</strain>
    </source>
</reference>
<dbReference type="InterPro" id="IPR015956">
    <property type="entry name" value="Peniciliin-bd_prot_C_sf"/>
</dbReference>
<evidence type="ECO:0000313" key="14">
    <source>
        <dbReference type="Proteomes" id="UP001145069"/>
    </source>
</evidence>
<gene>
    <name evidence="13" type="ORF">NC799_00625</name>
</gene>
<evidence type="ECO:0000256" key="7">
    <source>
        <dbReference type="ARBA" id="ARBA00023316"/>
    </source>
</evidence>
<keyword evidence="4" id="KW-0378">Hydrolase</keyword>
<feature type="signal peptide" evidence="11">
    <location>
        <begin position="1"/>
        <end position="25"/>
    </location>
</feature>
<comment type="function">
    <text evidence="1">Removes C-terminal D-alanyl residues from sugar-peptide cell wall precursors.</text>
</comment>
<dbReference type="GO" id="GO:0071555">
    <property type="term" value="P:cell wall organization"/>
    <property type="evidence" value="ECO:0007669"/>
    <property type="project" value="UniProtKB-KW"/>
</dbReference>
<protein>
    <submittedName>
        <fullName evidence="13">D-alanyl-D-alanine carboxypeptidase</fullName>
    </submittedName>
</protein>
<feature type="active site" evidence="8">
    <location>
        <position position="113"/>
    </location>
</feature>
<comment type="similarity">
    <text evidence="2 10">Belongs to the peptidase S11 family.</text>
</comment>
<evidence type="ECO:0000256" key="9">
    <source>
        <dbReference type="PIRSR" id="PIRSR618044-2"/>
    </source>
</evidence>
<feature type="chain" id="PRO_5040720215" evidence="11">
    <location>
        <begin position="26"/>
        <end position="376"/>
    </location>
</feature>
<dbReference type="Gene3D" id="2.30.140.30">
    <property type="match status" value="1"/>
</dbReference>
<dbReference type="AlphaFoldDB" id="A0A9X4ADM5"/>